<name>A0A9P0HFQ1_NEZVI</name>
<protein>
    <submittedName>
        <fullName evidence="1">Uncharacterized protein</fullName>
    </submittedName>
</protein>
<gene>
    <name evidence="1" type="ORF">NEZAVI_LOCUS9959</name>
</gene>
<keyword evidence="2" id="KW-1185">Reference proteome</keyword>
<dbReference type="EMBL" id="OV725080">
    <property type="protein sequence ID" value="CAH1400791.1"/>
    <property type="molecule type" value="Genomic_DNA"/>
</dbReference>
<proteinExistence type="predicted"/>
<evidence type="ECO:0000313" key="1">
    <source>
        <dbReference type="EMBL" id="CAH1400791.1"/>
    </source>
</evidence>
<reference evidence="1" key="1">
    <citation type="submission" date="2022-01" db="EMBL/GenBank/DDBJ databases">
        <authorList>
            <person name="King R."/>
        </authorList>
    </citation>
    <scope>NUCLEOTIDE SEQUENCE</scope>
</reference>
<evidence type="ECO:0000313" key="2">
    <source>
        <dbReference type="Proteomes" id="UP001152798"/>
    </source>
</evidence>
<dbReference type="Proteomes" id="UP001152798">
    <property type="component" value="Chromosome 4"/>
</dbReference>
<accession>A0A9P0HFQ1</accession>
<dbReference type="AlphaFoldDB" id="A0A9P0HFQ1"/>
<sequence>MLPEDIRGDAEMDVDVEKESLIRNNECVFRIEHRKTGRSAVETPGEEGLWENGGRCPRLLGGGGEGLLLQFGENEDEDDDNTTGQYLL</sequence>
<organism evidence="1 2">
    <name type="scientific">Nezara viridula</name>
    <name type="common">Southern green stink bug</name>
    <name type="synonym">Cimex viridulus</name>
    <dbReference type="NCBI Taxonomy" id="85310"/>
    <lineage>
        <taxon>Eukaryota</taxon>
        <taxon>Metazoa</taxon>
        <taxon>Ecdysozoa</taxon>
        <taxon>Arthropoda</taxon>
        <taxon>Hexapoda</taxon>
        <taxon>Insecta</taxon>
        <taxon>Pterygota</taxon>
        <taxon>Neoptera</taxon>
        <taxon>Paraneoptera</taxon>
        <taxon>Hemiptera</taxon>
        <taxon>Heteroptera</taxon>
        <taxon>Panheteroptera</taxon>
        <taxon>Pentatomomorpha</taxon>
        <taxon>Pentatomoidea</taxon>
        <taxon>Pentatomidae</taxon>
        <taxon>Pentatominae</taxon>
        <taxon>Nezara</taxon>
    </lineage>
</organism>